<feature type="signal peptide" evidence="1">
    <location>
        <begin position="1"/>
        <end position="25"/>
    </location>
</feature>
<name>A0A2M3ZVS6_9DIPT</name>
<proteinExistence type="predicted"/>
<feature type="chain" id="PRO_5014746784" evidence="1">
    <location>
        <begin position="26"/>
        <end position="82"/>
    </location>
</feature>
<dbReference type="EMBL" id="GGFM01011916">
    <property type="protein sequence ID" value="MBW32667.1"/>
    <property type="molecule type" value="Transcribed_RNA"/>
</dbReference>
<evidence type="ECO:0000256" key="1">
    <source>
        <dbReference type="SAM" id="SignalP"/>
    </source>
</evidence>
<organism evidence="2">
    <name type="scientific">Anopheles braziliensis</name>
    <dbReference type="NCBI Taxonomy" id="58242"/>
    <lineage>
        <taxon>Eukaryota</taxon>
        <taxon>Metazoa</taxon>
        <taxon>Ecdysozoa</taxon>
        <taxon>Arthropoda</taxon>
        <taxon>Hexapoda</taxon>
        <taxon>Insecta</taxon>
        <taxon>Pterygota</taxon>
        <taxon>Neoptera</taxon>
        <taxon>Endopterygota</taxon>
        <taxon>Diptera</taxon>
        <taxon>Nematocera</taxon>
        <taxon>Culicoidea</taxon>
        <taxon>Culicidae</taxon>
        <taxon>Anophelinae</taxon>
        <taxon>Anopheles</taxon>
    </lineage>
</organism>
<protein>
    <submittedName>
        <fullName evidence="2">Putative secreted peptide</fullName>
    </submittedName>
</protein>
<accession>A0A2M3ZVS6</accession>
<dbReference type="AlphaFoldDB" id="A0A2M3ZVS6"/>
<keyword evidence="1" id="KW-0732">Signal</keyword>
<reference evidence="2" key="1">
    <citation type="submission" date="2018-01" db="EMBL/GenBank/DDBJ databases">
        <title>An insight into the sialome of Amazonian anophelines.</title>
        <authorList>
            <person name="Ribeiro J.M."/>
            <person name="Scarpassa V."/>
            <person name="Calvo E."/>
        </authorList>
    </citation>
    <scope>NUCLEOTIDE SEQUENCE</scope>
    <source>
        <tissue evidence="2">Salivary glands</tissue>
    </source>
</reference>
<evidence type="ECO:0000313" key="2">
    <source>
        <dbReference type="EMBL" id="MBW32667.1"/>
    </source>
</evidence>
<sequence length="82" mass="9675">MCFGFFPPYSVLFLLVLQFASDTLCYHPPGEENTHTQLNRARTPSSERIITTFLANVLTRRWWSHTCVVRTFHYIRIRLRSG</sequence>